<proteinExistence type="predicted"/>
<sequence length="90" mass="10369">MVHAALSRPFVVCCFFFDCCCLLLLLSLMSARSVSRGHDFWRCLSDGARERSSEVQFPVELASSWCILSFLSDACRCFFFVFFFVAREML</sequence>
<protein>
    <submittedName>
        <fullName evidence="3">Putative secreted protein</fullName>
    </submittedName>
</protein>
<feature type="transmembrane region" description="Helical" evidence="1">
    <location>
        <begin position="61"/>
        <end position="86"/>
    </location>
</feature>
<keyword evidence="2" id="KW-0732">Signal</keyword>
<keyword evidence="1" id="KW-0812">Transmembrane</keyword>
<dbReference type="EMBL" id="GIFC01004108">
    <property type="protein sequence ID" value="MXU86191.1"/>
    <property type="molecule type" value="Transcribed_RNA"/>
</dbReference>
<keyword evidence="1" id="KW-0472">Membrane</keyword>
<feature type="chain" id="PRO_5025435139" evidence="2">
    <location>
        <begin position="32"/>
        <end position="90"/>
    </location>
</feature>
<organism evidence="3">
    <name type="scientific">Ixodes ricinus</name>
    <name type="common">Common tick</name>
    <name type="synonym">Acarus ricinus</name>
    <dbReference type="NCBI Taxonomy" id="34613"/>
    <lineage>
        <taxon>Eukaryota</taxon>
        <taxon>Metazoa</taxon>
        <taxon>Ecdysozoa</taxon>
        <taxon>Arthropoda</taxon>
        <taxon>Chelicerata</taxon>
        <taxon>Arachnida</taxon>
        <taxon>Acari</taxon>
        <taxon>Parasitiformes</taxon>
        <taxon>Ixodida</taxon>
        <taxon>Ixodoidea</taxon>
        <taxon>Ixodidae</taxon>
        <taxon>Ixodinae</taxon>
        <taxon>Ixodes</taxon>
    </lineage>
</organism>
<name>A0A6B0U735_IXORI</name>
<evidence type="ECO:0000313" key="3">
    <source>
        <dbReference type="EMBL" id="MXU86191.1"/>
    </source>
</evidence>
<keyword evidence="1" id="KW-1133">Transmembrane helix</keyword>
<evidence type="ECO:0000256" key="1">
    <source>
        <dbReference type="SAM" id="Phobius"/>
    </source>
</evidence>
<feature type="signal peptide" evidence="2">
    <location>
        <begin position="1"/>
        <end position="31"/>
    </location>
</feature>
<accession>A0A6B0U735</accession>
<dbReference type="AlphaFoldDB" id="A0A6B0U735"/>
<evidence type="ECO:0000256" key="2">
    <source>
        <dbReference type="SAM" id="SignalP"/>
    </source>
</evidence>
<reference evidence="3" key="1">
    <citation type="submission" date="2019-12" db="EMBL/GenBank/DDBJ databases">
        <title>An insight into the sialome of adult female Ixodes ricinus ticks feeding for 6 days.</title>
        <authorList>
            <person name="Perner J."/>
            <person name="Ribeiro J.M.C."/>
        </authorList>
    </citation>
    <scope>NUCLEOTIDE SEQUENCE</scope>
    <source>
        <strain evidence="3">Semi-engorged</strain>
        <tissue evidence="3">Salivary glands</tissue>
    </source>
</reference>